<dbReference type="InterPro" id="IPR029052">
    <property type="entry name" value="Metallo-depent_PP-like"/>
</dbReference>
<proteinExistence type="predicted"/>
<evidence type="ECO:0000313" key="2">
    <source>
        <dbReference type="EMBL" id="EMA29092.1"/>
    </source>
</evidence>
<keyword evidence="2" id="KW-0378">Hydrolase</keyword>
<sequence length="477" mass="52165">MYILKLGWLRTSASTLGARSSIWLGTEQISPYGRELSSTMGAGNELVELYDGLSVLYSSLPEETELEWKRAVKSVLYGGELLAEEASCYGEQQNKRNHKKRKEYVRRYGDGSRITEFSAITVAEPRPQDRQYVPSGAVIPVAPESGEVLPVQVSTNEVDQAISLLAEFPAEPTADRLGEGVDVLLDPVRVRRARKNAGRGIGDDKVTVLFVSDTHLGYENRVVTGRGKTVSWISEVSSTDAFTRIVTIAIEQDVDAVIHTGDIVDHEVDRETLDSAAARLELLSKVGIPVYCIIGSHDRDSYTPQHTNSENGIAWLQQQVRKGTLVELSTSPTPVAGGPLDAYGIPAGNTGIDDVAKFKPLGWEPSDMQFESSSSGPNVLCLHDGVTPYRDRSTADIDLDQLLSRSGVSFDCVLIGDEHRPKDDDFDSGYSFQARDGTPVLYTGPAIRISEPYRDHESFVTELTFAADGVITTQHSV</sequence>
<feature type="domain" description="Calcineurin-like phosphoesterase" evidence="1">
    <location>
        <begin position="207"/>
        <end position="421"/>
    </location>
</feature>
<dbReference type="Proteomes" id="UP000011524">
    <property type="component" value="Unassembled WGS sequence"/>
</dbReference>
<keyword evidence="3" id="KW-1185">Reference proteome</keyword>
<dbReference type="PATRIC" id="fig|1227453.3.peg.3362"/>
<comment type="caution">
    <text evidence="2">The sequence shown here is derived from an EMBL/GenBank/DDBJ whole genome shotgun (WGS) entry which is preliminary data.</text>
</comment>
<dbReference type="AlphaFoldDB" id="M0L678"/>
<dbReference type="eggNOG" id="arCOG00397">
    <property type="taxonomic scope" value="Archaea"/>
</dbReference>
<evidence type="ECO:0000259" key="1">
    <source>
        <dbReference type="Pfam" id="PF00149"/>
    </source>
</evidence>
<keyword evidence="2" id="KW-0540">Nuclease</keyword>
<keyword evidence="2" id="KW-0269">Exonuclease</keyword>
<dbReference type="InterPro" id="IPR050535">
    <property type="entry name" value="DNA_Repair-Maintenance_Comp"/>
</dbReference>
<protein>
    <submittedName>
        <fullName evidence="2">DNA repair exonuclease</fullName>
    </submittedName>
</protein>
<dbReference type="OrthoDB" id="11638at2157"/>
<dbReference type="GO" id="GO:0004527">
    <property type="term" value="F:exonuclease activity"/>
    <property type="evidence" value="ECO:0007669"/>
    <property type="project" value="UniProtKB-KW"/>
</dbReference>
<accession>M0L678</accession>
<reference evidence="2 3" key="1">
    <citation type="journal article" date="2014" name="PLoS Genet.">
        <title>Phylogenetically driven sequencing of extremely halophilic archaea reveals strategies for static and dynamic osmo-response.</title>
        <authorList>
            <person name="Becker E.A."/>
            <person name="Seitzer P.M."/>
            <person name="Tritt A."/>
            <person name="Larsen D."/>
            <person name="Krusor M."/>
            <person name="Yao A.I."/>
            <person name="Wu D."/>
            <person name="Madern D."/>
            <person name="Eisen J.A."/>
            <person name="Darling A.E."/>
            <person name="Facciotti M.T."/>
        </authorList>
    </citation>
    <scope>NUCLEOTIDE SEQUENCE [LARGE SCALE GENOMIC DNA]</scope>
    <source>
        <strain evidence="3">ATCC 49778 / DSM 6131 / JCM 7785 / NBRC 101032 / NCIMB 13157 / TR-1</strain>
    </source>
</reference>
<dbReference type="EMBL" id="AOLY01000039">
    <property type="protein sequence ID" value="EMA29092.1"/>
    <property type="molecule type" value="Genomic_DNA"/>
</dbReference>
<dbReference type="RefSeq" id="WP_004594186.1">
    <property type="nucleotide sequence ID" value="NZ_AOLY01000039.1"/>
</dbReference>
<organism evidence="2 3">
    <name type="scientific">Haloarcula japonica (strain ATCC 49778 / DSM 6131 / JCM 7785 / NBRC 101032 / NCIMB 13157 / TR-1)</name>
    <dbReference type="NCBI Taxonomy" id="1227453"/>
    <lineage>
        <taxon>Archaea</taxon>
        <taxon>Methanobacteriati</taxon>
        <taxon>Methanobacteriota</taxon>
        <taxon>Stenosarchaea group</taxon>
        <taxon>Halobacteria</taxon>
        <taxon>Halobacteriales</taxon>
        <taxon>Haloarculaceae</taxon>
        <taxon>Haloarcula</taxon>
    </lineage>
</organism>
<dbReference type="STRING" id="1227453.C444_17048"/>
<dbReference type="InterPro" id="IPR004843">
    <property type="entry name" value="Calcineurin-like_PHP"/>
</dbReference>
<name>M0L678_HALJT</name>
<evidence type="ECO:0000313" key="3">
    <source>
        <dbReference type="Proteomes" id="UP000011524"/>
    </source>
</evidence>
<gene>
    <name evidence="2" type="ORF">C444_17048</name>
</gene>
<dbReference type="PANTHER" id="PTHR30337:SF0">
    <property type="entry name" value="NUCLEASE SBCCD SUBUNIT D"/>
    <property type="match status" value="1"/>
</dbReference>
<dbReference type="eggNOG" id="arCOG00803">
    <property type="taxonomic scope" value="Archaea"/>
</dbReference>
<dbReference type="SUPFAM" id="SSF56300">
    <property type="entry name" value="Metallo-dependent phosphatases"/>
    <property type="match status" value="1"/>
</dbReference>
<dbReference type="PANTHER" id="PTHR30337">
    <property type="entry name" value="COMPONENT OF ATP-DEPENDENT DSDNA EXONUCLEASE"/>
    <property type="match status" value="1"/>
</dbReference>
<dbReference type="Gene3D" id="3.60.21.10">
    <property type="match status" value="1"/>
</dbReference>
<dbReference type="Pfam" id="PF00149">
    <property type="entry name" value="Metallophos"/>
    <property type="match status" value="1"/>
</dbReference>